<dbReference type="SUPFAM" id="SSF74650">
    <property type="entry name" value="Galactose mutarotase-like"/>
    <property type="match status" value="1"/>
</dbReference>
<dbReference type="InterPro" id="IPR015443">
    <property type="entry name" value="Aldose_1-epimerase"/>
</dbReference>
<gene>
    <name evidence="6" type="ORF">ISU02_15990</name>
</gene>
<dbReference type="Pfam" id="PF01263">
    <property type="entry name" value="Aldose_epim"/>
    <property type="match status" value="1"/>
</dbReference>
<keyword evidence="4 5" id="KW-0119">Carbohydrate metabolism</keyword>
<dbReference type="EMBL" id="JADKNH010000010">
    <property type="protein sequence ID" value="MBF4694613.1"/>
    <property type="molecule type" value="Genomic_DNA"/>
</dbReference>
<evidence type="ECO:0000256" key="2">
    <source>
        <dbReference type="ARBA" id="ARBA00006206"/>
    </source>
</evidence>
<keyword evidence="7" id="KW-1185">Reference proteome</keyword>
<comment type="catalytic activity">
    <reaction evidence="5">
        <text>alpha-D-glucose = beta-D-glucose</text>
        <dbReference type="Rhea" id="RHEA:10264"/>
        <dbReference type="ChEBI" id="CHEBI:15903"/>
        <dbReference type="ChEBI" id="CHEBI:17925"/>
        <dbReference type="EC" id="5.1.3.3"/>
    </reaction>
</comment>
<dbReference type="PANTHER" id="PTHR10091:SF0">
    <property type="entry name" value="GALACTOSE MUTAROTASE"/>
    <property type="match status" value="1"/>
</dbReference>
<comment type="pathway">
    <text evidence="1 5">Carbohydrate metabolism; hexose metabolism.</text>
</comment>
<dbReference type="Gene3D" id="2.70.98.10">
    <property type="match status" value="1"/>
</dbReference>
<name>A0ABR9ZW03_9FIRM</name>
<proteinExistence type="inferred from homology"/>
<dbReference type="InterPro" id="IPR008183">
    <property type="entry name" value="Aldose_1/G6P_1-epimerase"/>
</dbReference>
<accession>A0ABR9ZW03</accession>
<comment type="caution">
    <text evidence="6">The sequence shown here is derived from an EMBL/GenBank/DDBJ whole genome shotgun (WGS) entry which is preliminary data.</text>
</comment>
<dbReference type="EC" id="5.1.3.3" evidence="5"/>
<reference evidence="6 7" key="1">
    <citation type="submission" date="2020-11" db="EMBL/GenBank/DDBJ databases">
        <title>Fusibacter basophilias sp. nov.</title>
        <authorList>
            <person name="Qiu D."/>
        </authorList>
    </citation>
    <scope>NUCLEOTIDE SEQUENCE [LARGE SCALE GENOMIC DNA]</scope>
    <source>
        <strain evidence="6 7">Q10-2</strain>
    </source>
</reference>
<dbReference type="Proteomes" id="UP000614200">
    <property type="component" value="Unassembled WGS sequence"/>
</dbReference>
<evidence type="ECO:0000256" key="1">
    <source>
        <dbReference type="ARBA" id="ARBA00005028"/>
    </source>
</evidence>
<sequence>MSVEIVKEEKLSERLGKEIHRIKLKNQNNISVELLTYGGILLSIMTPDRNGKRENILLAYDQIEDYIENPYYLNANIGLTAGRIRDGEFIIDDVAYKVPVNNDINCLHGGPNGLHTKIWQIESFQATCEFEEIILKTHHMHLEDGFPGNIDIKAIYRLNNENTLEIIYRAETDRSCTLNLTNHNYYNLSGAALDEIGEQELFVNAAYYKAIDAHSLPVEELVSCRDSDFDFTKSSALQKALTKGLDHPFCIEHKVDESMPDVVYKDPKSGRVMSISTNQEAVVIYSNNGPFKTHRGICFETQGYPNQIYVLDAEDTYLSETRIKFDVEA</sequence>
<protein>
    <recommendedName>
        <fullName evidence="5">Aldose 1-epimerase</fullName>
        <ecNumber evidence="5">5.1.3.3</ecNumber>
    </recommendedName>
</protein>
<evidence type="ECO:0000256" key="4">
    <source>
        <dbReference type="ARBA" id="ARBA00023277"/>
    </source>
</evidence>
<dbReference type="InterPro" id="IPR011013">
    <property type="entry name" value="Gal_mutarotase_sf_dom"/>
</dbReference>
<dbReference type="RefSeq" id="WP_194702857.1">
    <property type="nucleotide sequence ID" value="NZ_JADKNH010000010.1"/>
</dbReference>
<comment type="similarity">
    <text evidence="2 5">Belongs to the aldose epimerase family.</text>
</comment>
<dbReference type="PIRSF" id="PIRSF005096">
    <property type="entry name" value="GALM"/>
    <property type="match status" value="1"/>
</dbReference>
<dbReference type="InterPro" id="IPR014718">
    <property type="entry name" value="GH-type_carb-bd"/>
</dbReference>
<dbReference type="InterPro" id="IPR047215">
    <property type="entry name" value="Galactose_mutarotase-like"/>
</dbReference>
<keyword evidence="3 5" id="KW-0413">Isomerase</keyword>
<evidence type="ECO:0000313" key="7">
    <source>
        <dbReference type="Proteomes" id="UP000614200"/>
    </source>
</evidence>
<dbReference type="CDD" id="cd09019">
    <property type="entry name" value="galactose_mutarotase_like"/>
    <property type="match status" value="1"/>
</dbReference>
<dbReference type="PANTHER" id="PTHR10091">
    <property type="entry name" value="ALDOSE-1-EPIMERASE"/>
    <property type="match status" value="1"/>
</dbReference>
<evidence type="ECO:0000256" key="5">
    <source>
        <dbReference type="PIRNR" id="PIRNR005096"/>
    </source>
</evidence>
<organism evidence="6 7">
    <name type="scientific">Fusibacter ferrireducens</name>
    <dbReference type="NCBI Taxonomy" id="2785058"/>
    <lineage>
        <taxon>Bacteria</taxon>
        <taxon>Bacillati</taxon>
        <taxon>Bacillota</taxon>
        <taxon>Clostridia</taxon>
        <taxon>Eubacteriales</taxon>
        <taxon>Eubacteriales Family XII. Incertae Sedis</taxon>
        <taxon>Fusibacter</taxon>
    </lineage>
</organism>
<evidence type="ECO:0000313" key="6">
    <source>
        <dbReference type="EMBL" id="MBF4694613.1"/>
    </source>
</evidence>
<evidence type="ECO:0000256" key="3">
    <source>
        <dbReference type="ARBA" id="ARBA00023235"/>
    </source>
</evidence>